<dbReference type="PRINTS" id="PR01003">
    <property type="entry name" value="FLGFLIH"/>
</dbReference>
<name>A0A451BFL2_9GAMM</name>
<dbReference type="GO" id="GO:0003774">
    <property type="term" value="F:cytoskeletal motor activity"/>
    <property type="evidence" value="ECO:0007669"/>
    <property type="project" value="InterPro"/>
</dbReference>
<dbReference type="GO" id="GO:0071973">
    <property type="term" value="P:bacterial-type flagellum-dependent cell motility"/>
    <property type="evidence" value="ECO:0007669"/>
    <property type="project" value="InterPro"/>
</dbReference>
<evidence type="ECO:0008006" key="4">
    <source>
        <dbReference type="Google" id="ProtNLM"/>
    </source>
</evidence>
<proteinExistence type="predicted"/>
<evidence type="ECO:0000256" key="1">
    <source>
        <dbReference type="SAM" id="MobiDB-lite"/>
    </source>
</evidence>
<evidence type="ECO:0000313" key="2">
    <source>
        <dbReference type="EMBL" id="VFK34934.1"/>
    </source>
</evidence>
<dbReference type="InterPro" id="IPR000563">
    <property type="entry name" value="Flag_FliH"/>
</dbReference>
<dbReference type="EMBL" id="CAADGH010000097">
    <property type="protein sequence ID" value="VFK77073.1"/>
    <property type="molecule type" value="Genomic_DNA"/>
</dbReference>
<feature type="region of interest" description="Disordered" evidence="1">
    <location>
        <begin position="57"/>
        <end position="82"/>
    </location>
</feature>
<evidence type="ECO:0000313" key="3">
    <source>
        <dbReference type="EMBL" id="VFK77073.1"/>
    </source>
</evidence>
<sequence length="141" mass="16462">MFRVIDWLLHLPPELVPQFQRELSIIEEKKMPYITSIERLGLEKGIEQGMEQGLQQGMQQGIQQGRQQGMRQGMQQGMQQGEATVLNRQLQRKFGDRFTAVHRQRVKEADSEILLDWSEQVLYAQSIDEVFYSSKFPRSGH</sequence>
<protein>
    <recommendedName>
        <fullName evidence="4">DUF4351 domain-containing protein</fullName>
    </recommendedName>
</protein>
<organism evidence="3">
    <name type="scientific">Candidatus Kentrum sp. MB</name>
    <dbReference type="NCBI Taxonomy" id="2138164"/>
    <lineage>
        <taxon>Bacteria</taxon>
        <taxon>Pseudomonadati</taxon>
        <taxon>Pseudomonadota</taxon>
        <taxon>Gammaproteobacteria</taxon>
        <taxon>Candidatus Kentrum</taxon>
    </lineage>
</organism>
<dbReference type="AlphaFoldDB" id="A0A451BFL2"/>
<feature type="compositionally biased region" description="Low complexity" evidence="1">
    <location>
        <begin position="57"/>
        <end position="81"/>
    </location>
</feature>
<dbReference type="PANTHER" id="PTHR35586">
    <property type="entry name" value="SLL1691 PROTEIN"/>
    <property type="match status" value="1"/>
</dbReference>
<dbReference type="EMBL" id="CAADFQ010000092">
    <property type="protein sequence ID" value="VFK34934.1"/>
    <property type="molecule type" value="Genomic_DNA"/>
</dbReference>
<reference evidence="3" key="1">
    <citation type="submission" date="2019-02" db="EMBL/GenBank/DDBJ databases">
        <authorList>
            <person name="Gruber-Vodicka R. H."/>
            <person name="Seah K. B. B."/>
        </authorList>
    </citation>
    <scope>NUCLEOTIDE SEQUENCE</scope>
    <source>
        <strain evidence="3">BECK_BZ198</strain>
        <strain evidence="2">BECK_BZ199</strain>
    </source>
</reference>
<accession>A0A451BFL2</accession>
<dbReference type="PANTHER" id="PTHR35586:SF1">
    <property type="entry name" value="SLL1691 PROTEIN"/>
    <property type="match status" value="1"/>
</dbReference>
<dbReference type="GO" id="GO:0009288">
    <property type="term" value="C:bacterial-type flagellum"/>
    <property type="evidence" value="ECO:0007669"/>
    <property type="project" value="InterPro"/>
</dbReference>
<gene>
    <name evidence="3" type="ORF">BECKMB1821H_GA0114242_10971</name>
    <name evidence="2" type="ORF">BECKMB1821I_GA0114274_10921</name>
</gene>